<dbReference type="Gene3D" id="1.10.1220.10">
    <property type="entry name" value="Met repressor-like"/>
    <property type="match status" value="1"/>
</dbReference>
<protein>
    <recommendedName>
        <fullName evidence="3">Antitoxin endoAI</fullName>
    </recommendedName>
</protein>
<dbReference type="PATRIC" id="fig|1121318.3.peg.1723"/>
<evidence type="ECO:0008006" key="3">
    <source>
        <dbReference type="Google" id="ProtNLM"/>
    </source>
</evidence>
<name>A0A0L6Z9H5_9CLOT</name>
<comment type="caution">
    <text evidence="1">The sequence shown here is derived from an EMBL/GenBank/DDBJ whole genome shotgun (WGS) entry which is preliminary data.</text>
</comment>
<sequence>MSSSKKLVAIPHEVLKEDTNKEYFKKYRKKSEFIKESLILYIRDKKNSSKIDELKKGYIEMAQINLELCEMGFADDMLNLKEYEAKLAESDFPDDNSSEKRRYILC</sequence>
<dbReference type="InterPro" id="IPR013321">
    <property type="entry name" value="Arc_rbn_hlx_hlx"/>
</dbReference>
<dbReference type="GO" id="GO:0006355">
    <property type="term" value="P:regulation of DNA-templated transcription"/>
    <property type="evidence" value="ECO:0007669"/>
    <property type="project" value="InterPro"/>
</dbReference>
<accession>A0A0L6Z9H5</accession>
<dbReference type="Proteomes" id="UP000037043">
    <property type="component" value="Unassembled WGS sequence"/>
</dbReference>
<reference evidence="2" key="1">
    <citation type="submission" date="2015-08" db="EMBL/GenBank/DDBJ databases">
        <title>Genome sequence of the strict anaerobe Clostridium homopropionicum LuHBu1 (DSM 5847T).</title>
        <authorList>
            <person name="Poehlein A."/>
            <person name="Beck M."/>
            <person name="Schiel-Bengelsdorf B."/>
            <person name="Bengelsdorf F.R."/>
            <person name="Daniel R."/>
            <person name="Duerre P."/>
        </authorList>
    </citation>
    <scope>NUCLEOTIDE SEQUENCE [LARGE SCALE GENOMIC DNA]</scope>
    <source>
        <strain evidence="2">DSM 5847</strain>
    </source>
</reference>
<proteinExistence type="predicted"/>
<dbReference type="STRING" id="36844.SAMN04488501_102285"/>
<evidence type="ECO:0000313" key="2">
    <source>
        <dbReference type="Proteomes" id="UP000037043"/>
    </source>
</evidence>
<dbReference type="AlphaFoldDB" id="A0A0L6Z9H5"/>
<keyword evidence="2" id="KW-1185">Reference proteome</keyword>
<dbReference type="RefSeq" id="WP_052221264.1">
    <property type="nucleotide sequence ID" value="NZ_LHUR01000022.1"/>
</dbReference>
<evidence type="ECO:0000313" key="1">
    <source>
        <dbReference type="EMBL" id="KOA19619.1"/>
    </source>
</evidence>
<dbReference type="EMBL" id="LHUR01000022">
    <property type="protein sequence ID" value="KOA19619.1"/>
    <property type="molecule type" value="Genomic_DNA"/>
</dbReference>
<gene>
    <name evidence="1" type="ORF">CLHOM_17080</name>
</gene>
<organism evidence="1 2">
    <name type="scientific">Clostridium homopropionicum DSM 5847</name>
    <dbReference type="NCBI Taxonomy" id="1121318"/>
    <lineage>
        <taxon>Bacteria</taxon>
        <taxon>Bacillati</taxon>
        <taxon>Bacillota</taxon>
        <taxon>Clostridia</taxon>
        <taxon>Eubacteriales</taxon>
        <taxon>Clostridiaceae</taxon>
        <taxon>Clostridium</taxon>
    </lineage>
</organism>